<feature type="region of interest" description="Disordered" evidence="7">
    <location>
        <begin position="517"/>
        <end position="556"/>
    </location>
</feature>
<keyword evidence="6" id="KW-0325">Glycoprotein</keyword>
<feature type="signal peptide" evidence="8">
    <location>
        <begin position="1"/>
        <end position="23"/>
    </location>
</feature>
<comment type="caution">
    <text evidence="9">The sequence shown here is derived from an EMBL/GenBank/DDBJ whole genome shotgun (WGS) entry which is preliminary data.</text>
</comment>
<dbReference type="GO" id="GO:0016829">
    <property type="term" value="F:lyase activity"/>
    <property type="evidence" value="ECO:0007669"/>
    <property type="project" value="UniProtKB-KW"/>
</dbReference>
<dbReference type="AlphaFoldDB" id="A0A934PQP4"/>
<feature type="compositionally biased region" description="Polar residues" evidence="7">
    <location>
        <begin position="522"/>
        <end position="536"/>
    </location>
</feature>
<keyword evidence="9" id="KW-0456">Lyase</keyword>
<accession>A0A934PQP4</accession>
<keyword evidence="2" id="KW-0964">Secreted</keyword>
<dbReference type="InterPro" id="IPR059100">
    <property type="entry name" value="TSP3_bac"/>
</dbReference>
<keyword evidence="4 8" id="KW-0732">Signal</keyword>
<gene>
    <name evidence="9" type="ORF">I5M07_13720</name>
</gene>
<evidence type="ECO:0000313" key="9">
    <source>
        <dbReference type="EMBL" id="MBK0370888.1"/>
    </source>
</evidence>
<keyword evidence="3" id="KW-0479">Metal-binding</keyword>
<organism evidence="9 10">
    <name type="scientific">Flavobacterium agrisoli</name>
    <dbReference type="NCBI Taxonomy" id="2793066"/>
    <lineage>
        <taxon>Bacteria</taxon>
        <taxon>Pseudomonadati</taxon>
        <taxon>Bacteroidota</taxon>
        <taxon>Flavobacteriia</taxon>
        <taxon>Flavobacteriales</taxon>
        <taxon>Flavobacteriaceae</taxon>
        <taxon>Flavobacterium</taxon>
    </lineage>
</organism>
<evidence type="ECO:0000256" key="1">
    <source>
        <dbReference type="ARBA" id="ARBA00004613"/>
    </source>
</evidence>
<evidence type="ECO:0000256" key="6">
    <source>
        <dbReference type="ARBA" id="ARBA00023180"/>
    </source>
</evidence>
<sequence>MKNCSLKMMLLVGLGMSSSMLFAQYPKISPEVKAREDSIKAAAEKLSNEAWEKAKVIVEQEASQGKPYIPWASRPTDLPQASIPAFPGAEGGGMYSFGGRGGKVITVTSLEDRGTGTLREALETGGARIIVFNVSGIIKLNSPLIVRAPYVTIAGQTAPGDGICVAGETIWVDTHDVVIRHMRFRRGETFVGRRDDAIGGNPVGNIIMDHVSGTWGLDENMSFYRHMYNDGMPGSKDQKLPTVNVTIQNSLFAEGLDTYNHAFGSTLGGENCSFLRNLWSSNTGRNPSIGWNGIFNFVNNVIFNWYNRSIDGGDYTAKYNIINNYFKPGPVTNLNEPISYRILKPESGRSKLPYLVFGRAYVNGNVVEGNKKVSKDNWDGGVQMENKKGELMSFEEASTYFPKMRVNEPMPMPWFDKIMSAEESYDYVLKNAGATLPLRDQVDSRIVRVVKTGKPEYIEGLDPSSFYQFEHRRLGQDSYKLGIITDISQVGGYPEYKGTPYTDSDKDGLPDAYEKKHKLNPNDASDATIDSDNDGYTNIEEYINGTDPKKKTDWTDLKNNRDTLTKSLLN</sequence>
<dbReference type="Pfam" id="PF18884">
    <property type="entry name" value="TSP3_bac"/>
    <property type="match status" value="2"/>
</dbReference>
<dbReference type="InterPro" id="IPR012334">
    <property type="entry name" value="Pectin_lyas_fold"/>
</dbReference>
<keyword evidence="10" id="KW-1185">Reference proteome</keyword>
<dbReference type="InterPro" id="IPR052063">
    <property type="entry name" value="Polysaccharide_Lyase_1"/>
</dbReference>
<dbReference type="Proteomes" id="UP000609172">
    <property type="component" value="Unassembled WGS sequence"/>
</dbReference>
<dbReference type="Gene3D" id="2.160.20.10">
    <property type="entry name" value="Single-stranded right-handed beta-helix, Pectin lyase-like"/>
    <property type="match status" value="1"/>
</dbReference>
<evidence type="ECO:0000256" key="2">
    <source>
        <dbReference type="ARBA" id="ARBA00022525"/>
    </source>
</evidence>
<feature type="compositionally biased region" description="Basic and acidic residues" evidence="7">
    <location>
        <begin position="547"/>
        <end position="556"/>
    </location>
</feature>
<evidence type="ECO:0000256" key="8">
    <source>
        <dbReference type="SAM" id="SignalP"/>
    </source>
</evidence>
<evidence type="ECO:0000313" key="10">
    <source>
        <dbReference type="Proteomes" id="UP000609172"/>
    </source>
</evidence>
<comment type="subcellular location">
    <subcellularLocation>
        <location evidence="1">Secreted</location>
    </subcellularLocation>
</comment>
<feature type="chain" id="PRO_5037129762" evidence="8">
    <location>
        <begin position="24"/>
        <end position="570"/>
    </location>
</feature>
<dbReference type="SUPFAM" id="SSF51126">
    <property type="entry name" value="Pectin lyase-like"/>
    <property type="match status" value="1"/>
</dbReference>
<dbReference type="PANTHER" id="PTHR42970">
    <property type="entry name" value="PECTATE LYASE C-RELATED"/>
    <property type="match status" value="1"/>
</dbReference>
<keyword evidence="5" id="KW-0106">Calcium</keyword>
<reference evidence="9" key="1">
    <citation type="submission" date="2020-12" db="EMBL/GenBank/DDBJ databases">
        <title>Bacterial novel species Flavobacterium sp. SE-1-e isolated from soil.</title>
        <authorList>
            <person name="Jung H.-Y."/>
        </authorList>
    </citation>
    <scope>NUCLEOTIDE SEQUENCE</scope>
    <source>
        <strain evidence="9">SE-1-e</strain>
    </source>
</reference>
<dbReference type="GO" id="GO:0046872">
    <property type="term" value="F:metal ion binding"/>
    <property type="evidence" value="ECO:0007669"/>
    <property type="project" value="UniProtKB-KW"/>
</dbReference>
<proteinExistence type="predicted"/>
<evidence type="ECO:0000256" key="3">
    <source>
        <dbReference type="ARBA" id="ARBA00022723"/>
    </source>
</evidence>
<evidence type="ECO:0000256" key="7">
    <source>
        <dbReference type="SAM" id="MobiDB-lite"/>
    </source>
</evidence>
<protein>
    <submittedName>
        <fullName evidence="9">Polysaccharide lyase</fullName>
    </submittedName>
</protein>
<dbReference type="InterPro" id="IPR011050">
    <property type="entry name" value="Pectin_lyase_fold/virulence"/>
</dbReference>
<evidence type="ECO:0000256" key="5">
    <source>
        <dbReference type="ARBA" id="ARBA00022837"/>
    </source>
</evidence>
<dbReference type="PANTHER" id="PTHR42970:SF1">
    <property type="entry name" value="PECTATE LYASE C-RELATED"/>
    <property type="match status" value="1"/>
</dbReference>
<dbReference type="EMBL" id="JAEHFV010000006">
    <property type="protein sequence ID" value="MBK0370888.1"/>
    <property type="molecule type" value="Genomic_DNA"/>
</dbReference>
<name>A0A934PQP4_9FLAO</name>
<evidence type="ECO:0000256" key="4">
    <source>
        <dbReference type="ARBA" id="ARBA00022729"/>
    </source>
</evidence>